<sequence>MDFLRYVSREESGPEVSGTITGTNESDVLASVCGVSTLTLRTLRDIACFTPIPYLSDISSIALKILEAAQTFRGNTETFKKLCLEICDLVCTIDATCSGLTKNDKPLPEDLEENLRQLLKSIEKLQTSIDERLHRPGFLRFLTYKADTEAIQEYRNDIKYYLDRFEVQSNIAIRIQVAAIIEQLRQVDNGETERG</sequence>
<dbReference type="InterPro" id="IPR036537">
    <property type="entry name" value="Adaptor_Cbl_N_dom_sf"/>
</dbReference>
<accession>A0ABR2ZFQ8</accession>
<evidence type="ECO:0000313" key="1">
    <source>
        <dbReference type="EMBL" id="KAL0059791.1"/>
    </source>
</evidence>
<keyword evidence="2" id="KW-1185">Reference proteome</keyword>
<proteinExistence type="predicted"/>
<dbReference type="CDD" id="cd21037">
    <property type="entry name" value="MLKL_NTD"/>
    <property type="match status" value="1"/>
</dbReference>
<organism evidence="1 2">
    <name type="scientific">Marasmius tenuissimus</name>
    <dbReference type="NCBI Taxonomy" id="585030"/>
    <lineage>
        <taxon>Eukaryota</taxon>
        <taxon>Fungi</taxon>
        <taxon>Dikarya</taxon>
        <taxon>Basidiomycota</taxon>
        <taxon>Agaricomycotina</taxon>
        <taxon>Agaricomycetes</taxon>
        <taxon>Agaricomycetidae</taxon>
        <taxon>Agaricales</taxon>
        <taxon>Marasmiineae</taxon>
        <taxon>Marasmiaceae</taxon>
        <taxon>Marasmius</taxon>
    </lineage>
</organism>
<comment type="caution">
    <text evidence="1">The sequence shown here is derived from an EMBL/GenBank/DDBJ whole genome shotgun (WGS) entry which is preliminary data.</text>
</comment>
<gene>
    <name evidence="1" type="ORF">AAF712_013432</name>
</gene>
<dbReference type="Proteomes" id="UP001437256">
    <property type="component" value="Unassembled WGS sequence"/>
</dbReference>
<name>A0ABR2ZFQ8_9AGAR</name>
<evidence type="ECO:0000313" key="2">
    <source>
        <dbReference type="Proteomes" id="UP001437256"/>
    </source>
</evidence>
<reference evidence="1 2" key="1">
    <citation type="submission" date="2024-05" db="EMBL/GenBank/DDBJ databases">
        <title>A draft genome resource for the thread blight pathogen Marasmius tenuissimus strain MS-2.</title>
        <authorList>
            <person name="Yulfo-Soto G.E."/>
            <person name="Baruah I.K."/>
            <person name="Amoako-Attah I."/>
            <person name="Bukari Y."/>
            <person name="Meinhardt L.W."/>
            <person name="Bailey B.A."/>
            <person name="Cohen S.P."/>
        </authorList>
    </citation>
    <scope>NUCLEOTIDE SEQUENCE [LARGE SCALE GENOMIC DNA]</scope>
    <source>
        <strain evidence="1 2">MS-2</strain>
    </source>
</reference>
<dbReference type="EMBL" id="JBBXMP010000206">
    <property type="protein sequence ID" value="KAL0059791.1"/>
    <property type="molecule type" value="Genomic_DNA"/>
</dbReference>
<dbReference type="InterPro" id="IPR059179">
    <property type="entry name" value="MLKL-like_MCAfunc"/>
</dbReference>
<protein>
    <submittedName>
        <fullName evidence="1">Uncharacterized protein</fullName>
    </submittedName>
</protein>
<dbReference type="Gene3D" id="1.20.930.20">
    <property type="entry name" value="Adaptor protein Cbl, N-terminal domain"/>
    <property type="match status" value="1"/>
</dbReference>